<protein>
    <recommendedName>
        <fullName evidence="2">Pyrroline-5-carboxylate reductase catalytic N-terminal domain-containing protein</fullName>
    </recommendedName>
</protein>
<evidence type="ECO:0000313" key="4">
    <source>
        <dbReference type="Proteomes" id="UP000521748"/>
    </source>
</evidence>
<name>A0A7Y9S734_9MICC</name>
<accession>A0A7Y9S734</accession>
<dbReference type="Proteomes" id="UP000521748">
    <property type="component" value="Unassembled WGS sequence"/>
</dbReference>
<dbReference type="EMBL" id="JACBYQ010000001">
    <property type="protein sequence ID" value="NYE94417.1"/>
    <property type="molecule type" value="Genomic_DNA"/>
</dbReference>
<organism evidence="3 4">
    <name type="scientific">Psychromicrobium silvestre</name>
    <dbReference type="NCBI Taxonomy" id="1645614"/>
    <lineage>
        <taxon>Bacteria</taxon>
        <taxon>Bacillati</taxon>
        <taxon>Actinomycetota</taxon>
        <taxon>Actinomycetes</taxon>
        <taxon>Micrococcales</taxon>
        <taxon>Micrococcaceae</taxon>
        <taxon>Psychromicrobium</taxon>
    </lineage>
</organism>
<dbReference type="RefSeq" id="WP_179388185.1">
    <property type="nucleotide sequence ID" value="NZ_JACBYQ010000001.1"/>
</dbReference>
<evidence type="ECO:0000256" key="1">
    <source>
        <dbReference type="ARBA" id="ARBA00023002"/>
    </source>
</evidence>
<dbReference type="Gene3D" id="3.40.50.720">
    <property type="entry name" value="NAD(P)-binding Rossmann-like Domain"/>
    <property type="match status" value="1"/>
</dbReference>
<proteinExistence type="predicted"/>
<dbReference type="SUPFAM" id="SSF51735">
    <property type="entry name" value="NAD(P)-binding Rossmann-fold domains"/>
    <property type="match status" value="1"/>
</dbReference>
<evidence type="ECO:0000259" key="2">
    <source>
        <dbReference type="Pfam" id="PF03807"/>
    </source>
</evidence>
<sequence length="224" mass="23655">MKIAVLGTGMVGRALAARLAELGHEINWGTRDVAATRARTEESGGASIIDWLSGQSGVSLLSYAEAAEGAELIVNAVSGSVALEALNLAGAEHLAGKVLLDISNPLDFSAGLPPSLFVKDTDSLAETIQRVFPETRVVKALNTMSAPLMVNPRQLADGDHSTFIAGNDAEAKGIVADLLDQFGHRDVIDLGDLLGARGLEMLLPVWLRLWGTLGTAEFNFKIVR</sequence>
<dbReference type="InterPro" id="IPR036291">
    <property type="entry name" value="NAD(P)-bd_dom_sf"/>
</dbReference>
<dbReference type="PANTHER" id="PTHR14239">
    <property type="entry name" value="DUDULIN-RELATED"/>
    <property type="match status" value="1"/>
</dbReference>
<dbReference type="GO" id="GO:0016491">
    <property type="term" value="F:oxidoreductase activity"/>
    <property type="evidence" value="ECO:0007669"/>
    <property type="project" value="UniProtKB-KW"/>
</dbReference>
<keyword evidence="4" id="KW-1185">Reference proteome</keyword>
<dbReference type="InterPro" id="IPR028939">
    <property type="entry name" value="P5C_Rdtase_cat_N"/>
</dbReference>
<evidence type="ECO:0000313" key="3">
    <source>
        <dbReference type="EMBL" id="NYE94417.1"/>
    </source>
</evidence>
<feature type="domain" description="Pyrroline-5-carboxylate reductase catalytic N-terminal" evidence="2">
    <location>
        <begin position="2"/>
        <end position="105"/>
    </location>
</feature>
<reference evidence="3 4" key="1">
    <citation type="submission" date="2020-07" db="EMBL/GenBank/DDBJ databases">
        <title>Sequencing the genomes of 1000 actinobacteria strains.</title>
        <authorList>
            <person name="Klenk H.-P."/>
        </authorList>
    </citation>
    <scope>NUCLEOTIDE SEQUENCE [LARGE SCALE GENOMIC DNA]</scope>
    <source>
        <strain evidence="3 4">DSM 102047</strain>
    </source>
</reference>
<keyword evidence="1" id="KW-0560">Oxidoreductase</keyword>
<gene>
    <name evidence="3" type="ORF">FHU41_000638</name>
</gene>
<dbReference type="AlphaFoldDB" id="A0A7Y9S734"/>
<dbReference type="Pfam" id="PF03807">
    <property type="entry name" value="F420_oxidored"/>
    <property type="match status" value="1"/>
</dbReference>
<dbReference type="InterPro" id="IPR051267">
    <property type="entry name" value="STEAP_metalloreductase"/>
</dbReference>
<comment type="caution">
    <text evidence="3">The sequence shown here is derived from an EMBL/GenBank/DDBJ whole genome shotgun (WGS) entry which is preliminary data.</text>
</comment>